<organism evidence="1 2">
    <name type="scientific">Flavonifractor plautii</name>
    <name type="common">Fusobacterium plautii</name>
    <dbReference type="NCBI Taxonomy" id="292800"/>
    <lineage>
        <taxon>Bacteria</taxon>
        <taxon>Bacillati</taxon>
        <taxon>Bacillota</taxon>
        <taxon>Clostridia</taxon>
        <taxon>Eubacteriales</taxon>
        <taxon>Oscillospiraceae</taxon>
        <taxon>Flavonifractor</taxon>
    </lineage>
</organism>
<proteinExistence type="predicted"/>
<reference evidence="1 2" key="1">
    <citation type="journal article" date="2019" name="Nat. Med.">
        <title>A library of human gut bacterial isolates paired with longitudinal multiomics data enables mechanistic microbiome research.</title>
        <authorList>
            <person name="Poyet M."/>
            <person name="Groussin M."/>
            <person name="Gibbons S.M."/>
            <person name="Avila-Pacheco J."/>
            <person name="Jiang X."/>
            <person name="Kearney S.M."/>
            <person name="Perrotta A.R."/>
            <person name="Berdy B."/>
            <person name="Zhao S."/>
            <person name="Lieberman T.D."/>
            <person name="Swanson P.K."/>
            <person name="Smith M."/>
            <person name="Roesemann S."/>
            <person name="Alexander J.E."/>
            <person name="Rich S.A."/>
            <person name="Livny J."/>
            <person name="Vlamakis H."/>
            <person name="Clish C."/>
            <person name="Bullock K."/>
            <person name="Deik A."/>
            <person name="Scott J."/>
            <person name="Pierce K.A."/>
            <person name="Xavier R.J."/>
            <person name="Alm E.J."/>
        </authorList>
    </citation>
    <scope>NUCLEOTIDE SEQUENCE [LARGE SCALE GENOMIC DNA]</scope>
    <source>
        <strain evidence="1 2">BIOML-A2</strain>
    </source>
</reference>
<evidence type="ECO:0000313" key="1">
    <source>
        <dbReference type="EMBL" id="MSB18836.1"/>
    </source>
</evidence>
<dbReference type="Pfam" id="PF16460">
    <property type="entry name" value="Phage_TTP_11"/>
    <property type="match status" value="1"/>
</dbReference>
<protein>
    <submittedName>
        <fullName evidence="1">Phage tail protein</fullName>
    </submittedName>
</protein>
<dbReference type="InterPro" id="IPR032495">
    <property type="entry name" value="Phage_TTP_11"/>
</dbReference>
<accession>A0A6I2R0U8</accession>
<dbReference type="Proteomes" id="UP000434475">
    <property type="component" value="Unassembled WGS sequence"/>
</dbReference>
<evidence type="ECO:0000313" key="2">
    <source>
        <dbReference type="Proteomes" id="UP000434475"/>
    </source>
</evidence>
<dbReference type="RefSeq" id="WP_172697283.1">
    <property type="nucleotide sequence ID" value="NZ_WKPR01000004.1"/>
</dbReference>
<dbReference type="AlphaFoldDB" id="A0A6I2R0U8"/>
<gene>
    <name evidence="1" type="ORF">GKE97_04810</name>
</gene>
<comment type="caution">
    <text evidence="1">The sequence shown here is derived from an EMBL/GenBank/DDBJ whole genome shotgun (WGS) entry which is preliminary data.</text>
</comment>
<dbReference type="Gene3D" id="4.10.410.40">
    <property type="match status" value="1"/>
</dbReference>
<name>A0A6I2R0U8_FLAPL</name>
<dbReference type="EMBL" id="WKPR01000004">
    <property type="protein sequence ID" value="MSB18836.1"/>
    <property type="molecule type" value="Genomic_DNA"/>
</dbReference>
<sequence>MAISTYKVFLMKKKTTLEETYEKLVDIKEFPDLGGEPEMLETTTLSDNMQTYIAGIQSLDGLSFTANYDMATFKKLKELEGKEDSYAVWFGGTESGGVVTPDGSNGKFAFKGQLSVFPVGGGVNEVVDMNISIAPSTPITFSDT</sequence>